<name>A0A8J3IEK7_9CHLR</name>
<dbReference type="AlphaFoldDB" id="A0A8J3IEK7"/>
<proteinExistence type="predicted"/>
<evidence type="ECO:0000256" key="1">
    <source>
        <dbReference type="SAM" id="Coils"/>
    </source>
</evidence>
<dbReference type="EMBL" id="BNJK01000001">
    <property type="protein sequence ID" value="GHO93929.1"/>
    <property type="molecule type" value="Genomic_DNA"/>
</dbReference>
<gene>
    <name evidence="2" type="ORF">KSF_039770</name>
</gene>
<evidence type="ECO:0000313" key="3">
    <source>
        <dbReference type="Proteomes" id="UP000597444"/>
    </source>
</evidence>
<protein>
    <submittedName>
        <fullName evidence="2">Uncharacterized protein</fullName>
    </submittedName>
</protein>
<dbReference type="Proteomes" id="UP000597444">
    <property type="component" value="Unassembled WGS sequence"/>
</dbReference>
<keyword evidence="1" id="KW-0175">Coiled coil</keyword>
<keyword evidence="3" id="KW-1185">Reference proteome</keyword>
<feature type="coiled-coil region" evidence="1">
    <location>
        <begin position="65"/>
        <end position="95"/>
    </location>
</feature>
<comment type="caution">
    <text evidence="2">The sequence shown here is derived from an EMBL/GenBank/DDBJ whole genome shotgun (WGS) entry which is preliminary data.</text>
</comment>
<evidence type="ECO:0000313" key="2">
    <source>
        <dbReference type="EMBL" id="GHO93929.1"/>
    </source>
</evidence>
<reference evidence="2" key="1">
    <citation type="submission" date="2020-10" db="EMBL/GenBank/DDBJ databases">
        <title>Taxonomic study of unclassified bacteria belonging to the class Ktedonobacteria.</title>
        <authorList>
            <person name="Yabe S."/>
            <person name="Wang C.M."/>
            <person name="Zheng Y."/>
            <person name="Sakai Y."/>
            <person name="Cavaletti L."/>
            <person name="Monciardini P."/>
            <person name="Donadio S."/>
        </authorList>
    </citation>
    <scope>NUCLEOTIDE SEQUENCE</scope>
    <source>
        <strain evidence="2">ID150040</strain>
    </source>
</reference>
<sequence length="213" mass="24613">MEEALTYQQKLRRWQELEEESARVEVQPGIRETVVALQALGIHTVEASEGYPDKEPLFPYVKVAIPEYEQEAQRVEQADQEAKQARNLLSRFQRADEGKKAELQDRVPSREEVIHQARVTTEMRHTLLEKHLPIITQLFVHLTAFYQDRAISFDCALVVTTNGIGRVIVRSQGAILQADRTPEEQAHHFQAYQSEMKEFTAFLKQLYFSSSDQ</sequence>
<accession>A0A8J3IEK7</accession>
<organism evidence="2 3">
    <name type="scientific">Reticulibacter mediterranei</name>
    <dbReference type="NCBI Taxonomy" id="2778369"/>
    <lineage>
        <taxon>Bacteria</taxon>
        <taxon>Bacillati</taxon>
        <taxon>Chloroflexota</taxon>
        <taxon>Ktedonobacteria</taxon>
        <taxon>Ktedonobacterales</taxon>
        <taxon>Reticulibacteraceae</taxon>
        <taxon>Reticulibacter</taxon>
    </lineage>
</organism>